<dbReference type="STRING" id="1798383.A3D78_01425"/>
<organism evidence="1 2">
    <name type="scientific">Candidatus Gottesmanbacteria bacterium RIFCSPHIGHO2_02_FULL_39_14</name>
    <dbReference type="NCBI Taxonomy" id="1798383"/>
    <lineage>
        <taxon>Bacteria</taxon>
        <taxon>Candidatus Gottesmaniibacteriota</taxon>
    </lineage>
</organism>
<dbReference type="PANTHER" id="PTHR12526">
    <property type="entry name" value="GLYCOSYLTRANSFERASE"/>
    <property type="match status" value="1"/>
</dbReference>
<dbReference type="Proteomes" id="UP000176253">
    <property type="component" value="Unassembled WGS sequence"/>
</dbReference>
<evidence type="ECO:0000313" key="2">
    <source>
        <dbReference type="Proteomes" id="UP000176253"/>
    </source>
</evidence>
<name>A0A1F5ZW91_9BACT</name>
<proteinExistence type="predicted"/>
<evidence type="ECO:0008006" key="3">
    <source>
        <dbReference type="Google" id="ProtNLM"/>
    </source>
</evidence>
<evidence type="ECO:0000313" key="1">
    <source>
        <dbReference type="EMBL" id="OGG16739.1"/>
    </source>
</evidence>
<dbReference type="SUPFAM" id="SSF53756">
    <property type="entry name" value="UDP-Glycosyltransferase/glycogen phosphorylase"/>
    <property type="match status" value="1"/>
</dbReference>
<accession>A0A1F5ZW91</accession>
<comment type="caution">
    <text evidence="1">The sequence shown here is derived from an EMBL/GenBank/DDBJ whole genome shotgun (WGS) entry which is preliminary data.</text>
</comment>
<reference evidence="1 2" key="1">
    <citation type="journal article" date="2016" name="Nat. Commun.">
        <title>Thousands of microbial genomes shed light on interconnected biogeochemical processes in an aquifer system.</title>
        <authorList>
            <person name="Anantharaman K."/>
            <person name="Brown C.T."/>
            <person name="Hug L.A."/>
            <person name="Sharon I."/>
            <person name="Castelle C.J."/>
            <person name="Probst A.J."/>
            <person name="Thomas B.C."/>
            <person name="Singh A."/>
            <person name="Wilkins M.J."/>
            <person name="Karaoz U."/>
            <person name="Brodie E.L."/>
            <person name="Williams K.H."/>
            <person name="Hubbard S.S."/>
            <person name="Banfield J.F."/>
        </authorList>
    </citation>
    <scope>NUCLEOTIDE SEQUENCE [LARGE SCALE GENOMIC DNA]</scope>
</reference>
<dbReference type="Pfam" id="PF13692">
    <property type="entry name" value="Glyco_trans_1_4"/>
    <property type="match status" value="1"/>
</dbReference>
<protein>
    <recommendedName>
        <fullName evidence="3">Glycosyl transferase family 1 domain-containing protein</fullName>
    </recommendedName>
</protein>
<dbReference type="PANTHER" id="PTHR12526:SF630">
    <property type="entry name" value="GLYCOSYLTRANSFERASE"/>
    <property type="match status" value="1"/>
</dbReference>
<dbReference type="EMBL" id="MFJM01000053">
    <property type="protein sequence ID" value="OGG16739.1"/>
    <property type="molecule type" value="Genomic_DNA"/>
</dbReference>
<dbReference type="AlphaFoldDB" id="A0A1F5ZW91"/>
<sequence>MVSKQKILIIIGGNYWSEIKRAEQYLPHYLSRYHQVTCFEYPQFTKMARLLKKEIPLLEKLNNNLVIYHSFGILPYGRIFVMINLINHFFNYLIMKIIIKKVTHFDLIISFTPEVAFLPVKNQVKLIYHVLDDYAVLPWWNNPLSRFQLKILEEKTIKRADEIIAVSKKLAAKFKKYNKNIYLYPTPADLSNYFVFNKQKQKINDILSIKRPIVGFIGSGTIKGKIDLQLLNYLADKYPEINFVFIGLFDESIIDFRGYPNLINLGYKPLQLLSSYIKHFDVGIIPYCLNRFGQSAYPVKIMEYLALGKPVVSTFLPSLDDLAQRRIIYTAESTEEFAKNIKIALKEKDENLKKARIGEAKKNDWKVRIIQYLKFLELA</sequence>
<gene>
    <name evidence="1" type="ORF">A3D78_01425</name>
</gene>
<dbReference type="Gene3D" id="3.40.50.2000">
    <property type="entry name" value="Glycogen Phosphorylase B"/>
    <property type="match status" value="2"/>
</dbReference>